<name>A0A8C9SGZ9_SCLFO</name>
<dbReference type="PANTHER" id="PTHR13630">
    <property type="entry name" value="GAMMA-SECRETASE-ACTIVATING PROTEIN"/>
    <property type="match status" value="1"/>
</dbReference>
<dbReference type="InterPro" id="IPR028010">
    <property type="entry name" value="GSAP_C_dom"/>
</dbReference>
<dbReference type="GO" id="GO:0005802">
    <property type="term" value="C:trans-Golgi network"/>
    <property type="evidence" value="ECO:0007669"/>
    <property type="project" value="TreeGrafter"/>
</dbReference>
<proteinExistence type="predicted"/>
<dbReference type="GeneTree" id="ENSGT00390000012875"/>
<evidence type="ECO:0000259" key="1">
    <source>
        <dbReference type="Pfam" id="PF14959"/>
    </source>
</evidence>
<reference evidence="2" key="3">
    <citation type="submission" date="2025-09" db="UniProtKB">
        <authorList>
            <consortium name="Ensembl"/>
        </authorList>
    </citation>
    <scope>IDENTIFICATION</scope>
</reference>
<keyword evidence="3" id="KW-1185">Reference proteome</keyword>
<dbReference type="GeneID" id="108920763"/>
<reference evidence="2" key="2">
    <citation type="submission" date="2025-08" db="UniProtKB">
        <authorList>
            <consortium name="Ensembl"/>
        </authorList>
    </citation>
    <scope>IDENTIFICATION</scope>
</reference>
<dbReference type="AlphaFoldDB" id="A0A8C9SGZ9"/>
<reference evidence="2 3" key="1">
    <citation type="submission" date="2019-04" db="EMBL/GenBank/DDBJ databases">
        <authorList>
            <consortium name="Wellcome Sanger Institute Data Sharing"/>
        </authorList>
    </citation>
    <scope>NUCLEOTIDE SEQUENCE [LARGE SCALE GENOMIC DNA]</scope>
</reference>
<organism evidence="2 3">
    <name type="scientific">Scleropages formosus</name>
    <name type="common">Asian bonytongue</name>
    <name type="synonym">Osteoglossum formosum</name>
    <dbReference type="NCBI Taxonomy" id="113540"/>
    <lineage>
        <taxon>Eukaryota</taxon>
        <taxon>Metazoa</taxon>
        <taxon>Chordata</taxon>
        <taxon>Craniata</taxon>
        <taxon>Vertebrata</taxon>
        <taxon>Euteleostomi</taxon>
        <taxon>Actinopterygii</taxon>
        <taxon>Neopterygii</taxon>
        <taxon>Teleostei</taxon>
        <taxon>Osteoglossocephala</taxon>
        <taxon>Osteoglossomorpha</taxon>
        <taxon>Osteoglossiformes</taxon>
        <taxon>Osteoglossidae</taxon>
        <taxon>Scleropages</taxon>
    </lineage>
</organism>
<dbReference type="GO" id="GO:1902004">
    <property type="term" value="P:positive regulation of amyloid-beta formation"/>
    <property type="evidence" value="ECO:0007669"/>
    <property type="project" value="TreeGrafter"/>
</dbReference>
<dbReference type="Pfam" id="PF14959">
    <property type="entry name" value="GSAP-16"/>
    <property type="match status" value="1"/>
</dbReference>
<sequence length="856" mass="98244">MLSLRTIFDLQKDVFAHILRKDDRTDSVKAAEARILNAERDGGVLYSWKEASGITRIGKYDRNTKQHKLLYTFDEEVFISSCSLNKEENLLAVSLLQRSRREQHLRQAPKCLTLVIEIQPINNTKVLKAVDSGVRVQFLYPEAGKKSVTESHLLLVVEDGYVEQYHILLAKQEGYRVVIQNPDRLAKDRVAEEISWVQWDGDTQRLFFVTSKERPVMKCMQFYPDCHCDTVLELPLELPRDSFPSMRFVNLGCDNYNDVKLEDEGINMVVFTNETGSMCVCYSQPVCTNEDMKYTVAFVHRGYSRTYAVAKNSEGRFRSNDLLFIQLGHYVVVYLAKHFLHLINSRQQDLPCFSLFLSGEDIRLGPSELDSTVLSLAQATLLDPQKGRIYEADLSHSFLLDLLRRSGPDIQRLAALHCLLGHVGPDPDVERQVVEWICESVMPLAAFDQIQEFILASLYRTIHQQSPSLDSMEVLPYSSVFDKKDQPVDLSNIPGVRCGSELLSPPGFRGKARNLQGYWDELRWNIERIKYFEAVPNPRFRTSIIQTEYMSLLAEMNSEDKKPANRLRHIEENAKKVLAMVDTWHLDKKVVPLFHGEDQHQRELIGLMVEKLREHMNRHLPRLGKNKIEKLVLSYVAKLLELVRHMLENMWCKYKLGPQVLSVKQPGGAAEWAVFHVMTRILEATAGLSLPLPPGYHTLLAVLGMRCLPRHTFLQYVDHGLLQLTDPFVSRLLTDLDNSRANEELKFSILKRLPESMEQKICQLWDHPITSACISRTYVRGLLEKQDKTKGGSSLLERDKSSRYPEFLPLTYLAKILSDLESQVLNPFEGQENVDAKFVEETALKQTMIELGFEDT</sequence>
<dbReference type="RefSeq" id="XP_018585299.2">
    <property type="nucleotide sequence ID" value="XM_018729783.2"/>
</dbReference>
<accession>A0A8C9SGZ9</accession>
<gene>
    <name evidence="2" type="primary">GSAP</name>
    <name evidence="2" type="synonym">gsap</name>
</gene>
<protein>
    <submittedName>
        <fullName evidence="2">Gamma-secretase activating protein</fullName>
    </submittedName>
</protein>
<dbReference type="Proteomes" id="UP000694397">
    <property type="component" value="Chromosome 21"/>
</dbReference>
<dbReference type="PANTHER" id="PTHR13630:SF1">
    <property type="entry name" value="GAMMA-SECRETASE-ACTIVATING PROTEIN"/>
    <property type="match status" value="1"/>
</dbReference>
<evidence type="ECO:0000313" key="3">
    <source>
        <dbReference type="Proteomes" id="UP000694397"/>
    </source>
</evidence>
<dbReference type="Ensembl" id="ENSSFOT00015037619.2">
    <property type="protein sequence ID" value="ENSSFOP00015037213.2"/>
    <property type="gene ID" value="ENSSFOG00015023681.2"/>
</dbReference>
<dbReference type="OrthoDB" id="9997853at2759"/>
<evidence type="ECO:0000313" key="2">
    <source>
        <dbReference type="Ensembl" id="ENSSFOP00015037213.2"/>
    </source>
</evidence>
<dbReference type="InterPro" id="IPR026172">
    <property type="entry name" value="GSAP_fam"/>
</dbReference>
<feature type="domain" description="Gamma-secretase-activating protein C-terminal" evidence="1">
    <location>
        <begin position="640"/>
        <end position="747"/>
    </location>
</feature>